<dbReference type="AlphaFoldDB" id="A0A016WNX5"/>
<evidence type="ECO:0000313" key="2">
    <source>
        <dbReference type="Proteomes" id="UP000024635"/>
    </source>
</evidence>
<dbReference type="Proteomes" id="UP000024635">
    <property type="component" value="Unassembled WGS sequence"/>
</dbReference>
<dbReference type="OrthoDB" id="5783963at2759"/>
<sequence length="102" mass="11212">MNSKRSYRRGGTAARALWLSAASPEAGDQSVSVSLRVSIQQPHRLNAEDNQSARAAVPPLDYGRLEFTLCNQQSAVCSSSFPVNQSFLDWLEARGALNEFRV</sequence>
<reference evidence="2" key="1">
    <citation type="journal article" date="2015" name="Nat. Genet.">
        <title>The genome and transcriptome of the zoonotic hookworm Ancylostoma ceylanicum identify infection-specific gene families.</title>
        <authorList>
            <person name="Schwarz E.M."/>
            <person name="Hu Y."/>
            <person name="Antoshechkin I."/>
            <person name="Miller M.M."/>
            <person name="Sternberg P.W."/>
            <person name="Aroian R.V."/>
        </authorList>
    </citation>
    <scope>NUCLEOTIDE SEQUENCE</scope>
    <source>
        <strain evidence="2">HY135</strain>
    </source>
</reference>
<evidence type="ECO:0000313" key="1">
    <source>
        <dbReference type="EMBL" id="EYC41360.1"/>
    </source>
</evidence>
<comment type="caution">
    <text evidence="1">The sequence shown here is derived from an EMBL/GenBank/DDBJ whole genome shotgun (WGS) entry which is preliminary data.</text>
</comment>
<accession>A0A016WNX5</accession>
<gene>
    <name evidence="1" type="primary">Acey_s0572.g145</name>
    <name evidence="1" type="ORF">Y032_0572g145</name>
</gene>
<name>A0A016WNX5_9BILA</name>
<dbReference type="EMBL" id="JARK01000172">
    <property type="protein sequence ID" value="EYC41360.1"/>
    <property type="molecule type" value="Genomic_DNA"/>
</dbReference>
<keyword evidence="2" id="KW-1185">Reference proteome</keyword>
<organism evidence="1 2">
    <name type="scientific">Ancylostoma ceylanicum</name>
    <dbReference type="NCBI Taxonomy" id="53326"/>
    <lineage>
        <taxon>Eukaryota</taxon>
        <taxon>Metazoa</taxon>
        <taxon>Ecdysozoa</taxon>
        <taxon>Nematoda</taxon>
        <taxon>Chromadorea</taxon>
        <taxon>Rhabditida</taxon>
        <taxon>Rhabditina</taxon>
        <taxon>Rhabditomorpha</taxon>
        <taxon>Strongyloidea</taxon>
        <taxon>Ancylostomatidae</taxon>
        <taxon>Ancylostomatinae</taxon>
        <taxon>Ancylostoma</taxon>
    </lineage>
</organism>
<proteinExistence type="predicted"/>
<protein>
    <submittedName>
        <fullName evidence="1">Uncharacterized protein</fullName>
    </submittedName>
</protein>